<gene>
    <name evidence="1" type="ORF">MM415B04241_0011</name>
</gene>
<dbReference type="AlphaFoldDB" id="A0A6M3LDU7"/>
<protein>
    <submittedName>
        <fullName evidence="1">Uncharacterized protein</fullName>
    </submittedName>
</protein>
<sequence length="69" mass="7969">MPIPKREDERREAATRLQESTIERVVKATKTVPTKEVPVTYIEIAFPGGGVLSEAVLRERRHARVWHLY</sequence>
<accession>A0A6M3LDU7</accession>
<evidence type="ECO:0000313" key="1">
    <source>
        <dbReference type="EMBL" id="QJA93407.1"/>
    </source>
</evidence>
<dbReference type="EMBL" id="MT143146">
    <property type="protein sequence ID" value="QJA93407.1"/>
    <property type="molecule type" value="Genomic_DNA"/>
</dbReference>
<proteinExistence type="predicted"/>
<organism evidence="1">
    <name type="scientific">viral metagenome</name>
    <dbReference type="NCBI Taxonomy" id="1070528"/>
    <lineage>
        <taxon>unclassified sequences</taxon>
        <taxon>metagenomes</taxon>
        <taxon>organismal metagenomes</taxon>
    </lineage>
</organism>
<name>A0A6M3LDU7_9ZZZZ</name>
<reference evidence="1" key="1">
    <citation type="submission" date="2020-03" db="EMBL/GenBank/DDBJ databases">
        <title>The deep terrestrial virosphere.</title>
        <authorList>
            <person name="Holmfeldt K."/>
            <person name="Nilsson E."/>
            <person name="Simone D."/>
            <person name="Lopez-Fernandez M."/>
            <person name="Wu X."/>
            <person name="de Brujin I."/>
            <person name="Lundin D."/>
            <person name="Andersson A."/>
            <person name="Bertilsson S."/>
            <person name="Dopson M."/>
        </authorList>
    </citation>
    <scope>NUCLEOTIDE SEQUENCE</scope>
    <source>
        <strain evidence="1">MM415B04241</strain>
    </source>
</reference>